<sequence length="81" mass="9092">MGLITGLLTLPLAPVRGVVWVAERLHEQAWQELNDPAAVRRQLMEVQAAREAGTIDEQEAERREAELVRRLLPPTIGDLEV</sequence>
<reference evidence="1 2" key="1">
    <citation type="journal article" date="2019" name="Int. J. Syst. Evol. Microbiol.">
        <title>The Global Catalogue of Microorganisms (GCM) 10K type strain sequencing project: providing services to taxonomists for standard genome sequencing and annotation.</title>
        <authorList>
            <consortium name="The Broad Institute Genomics Platform"/>
            <consortium name="The Broad Institute Genome Sequencing Center for Infectious Disease"/>
            <person name="Wu L."/>
            <person name="Ma J."/>
        </authorList>
    </citation>
    <scope>NUCLEOTIDE SEQUENCE [LARGE SCALE GENOMIC DNA]</scope>
    <source>
        <strain evidence="1 2">JCM 14559</strain>
    </source>
</reference>
<evidence type="ECO:0000313" key="2">
    <source>
        <dbReference type="Proteomes" id="UP001500897"/>
    </source>
</evidence>
<dbReference type="RefSeq" id="WP_344550448.1">
    <property type="nucleotide sequence ID" value="NZ_BAAANS010000004.1"/>
</dbReference>
<name>A0ABN2WA29_9ACTN</name>
<comment type="caution">
    <text evidence="1">The sequence shown here is derived from an EMBL/GenBank/DDBJ whole genome shotgun (WGS) entry which is preliminary data.</text>
</comment>
<proteinExistence type="predicted"/>
<protein>
    <submittedName>
        <fullName evidence="1">Gas vesicle protein GvpG</fullName>
    </submittedName>
</protein>
<evidence type="ECO:0000313" key="1">
    <source>
        <dbReference type="EMBL" id="GAA2087582.1"/>
    </source>
</evidence>
<gene>
    <name evidence="1" type="ORF">GCM10009759_09130</name>
</gene>
<dbReference type="Proteomes" id="UP001500897">
    <property type="component" value="Unassembled WGS sequence"/>
</dbReference>
<keyword evidence="2" id="KW-1185">Reference proteome</keyword>
<dbReference type="EMBL" id="BAAANS010000004">
    <property type="protein sequence ID" value="GAA2087582.1"/>
    <property type="molecule type" value="Genomic_DNA"/>
</dbReference>
<organism evidence="1 2">
    <name type="scientific">Kitasatospora saccharophila</name>
    <dbReference type="NCBI Taxonomy" id="407973"/>
    <lineage>
        <taxon>Bacteria</taxon>
        <taxon>Bacillati</taxon>
        <taxon>Actinomycetota</taxon>
        <taxon>Actinomycetes</taxon>
        <taxon>Kitasatosporales</taxon>
        <taxon>Streptomycetaceae</taxon>
        <taxon>Kitasatospora</taxon>
    </lineage>
</organism>
<dbReference type="Pfam" id="PF05120">
    <property type="entry name" value="GvpG"/>
    <property type="match status" value="1"/>
</dbReference>
<accession>A0ABN2WA29</accession>
<dbReference type="InterPro" id="IPR007804">
    <property type="entry name" value="GvpG"/>
</dbReference>